<dbReference type="InterPro" id="IPR036397">
    <property type="entry name" value="RNaseH_sf"/>
</dbReference>
<feature type="domain" description="Tc1-like transposase DDE" evidence="1">
    <location>
        <begin position="90"/>
        <end position="225"/>
    </location>
</feature>
<evidence type="ECO:0000313" key="3">
    <source>
        <dbReference type="Proteomes" id="UP000053732"/>
    </source>
</evidence>
<dbReference type="EMBL" id="HG793234">
    <property type="protein sequence ID" value="CRL31283.1"/>
    <property type="molecule type" value="Genomic_DNA"/>
</dbReference>
<dbReference type="SUPFAM" id="SSF53098">
    <property type="entry name" value="Ribonuclease H-like"/>
    <property type="match status" value="1"/>
</dbReference>
<dbReference type="GO" id="GO:0003676">
    <property type="term" value="F:nucleic acid binding"/>
    <property type="evidence" value="ECO:0007669"/>
    <property type="project" value="InterPro"/>
</dbReference>
<proteinExistence type="predicted"/>
<organism evidence="2 3">
    <name type="scientific">Penicillium camemberti (strain FM 013)</name>
    <dbReference type="NCBI Taxonomy" id="1429867"/>
    <lineage>
        <taxon>Eukaryota</taxon>
        <taxon>Fungi</taxon>
        <taxon>Dikarya</taxon>
        <taxon>Ascomycota</taxon>
        <taxon>Pezizomycotina</taxon>
        <taxon>Eurotiomycetes</taxon>
        <taxon>Eurotiomycetidae</taxon>
        <taxon>Eurotiales</taxon>
        <taxon>Aspergillaceae</taxon>
        <taxon>Penicillium</taxon>
    </lineage>
</organism>
<dbReference type="InterPro" id="IPR047655">
    <property type="entry name" value="Transpos_IS630-like"/>
</dbReference>
<dbReference type="PANTHER" id="PTHR46564">
    <property type="entry name" value="TRANSPOSASE"/>
    <property type="match status" value="1"/>
</dbReference>
<dbReference type="PANTHER" id="PTHR46564:SF1">
    <property type="entry name" value="TRANSPOSASE"/>
    <property type="match status" value="1"/>
</dbReference>
<dbReference type="InterPro" id="IPR038717">
    <property type="entry name" value="Tc1-like_DDE_dom"/>
</dbReference>
<protein>
    <submittedName>
        <fullName evidence="2">Str. FM013</fullName>
    </submittedName>
</protein>
<dbReference type="Pfam" id="PF13358">
    <property type="entry name" value="DDE_3"/>
    <property type="match status" value="1"/>
</dbReference>
<dbReference type="AlphaFoldDB" id="A0A0G4PXZ6"/>
<accession>A0A0G4PXZ6</accession>
<dbReference type="Gene3D" id="3.30.420.10">
    <property type="entry name" value="Ribonuclease H-like superfamily/Ribonuclease H"/>
    <property type="match status" value="1"/>
</dbReference>
<dbReference type="Proteomes" id="UP000053732">
    <property type="component" value="Unassembled WGS sequence"/>
</dbReference>
<keyword evidence="3" id="KW-1185">Reference proteome</keyword>
<evidence type="ECO:0000313" key="2">
    <source>
        <dbReference type="EMBL" id="CRL31283.1"/>
    </source>
</evidence>
<sequence>MPLEEVSIANTLNLPPSLRKMAPRLPPSKDEMALFLWDEFHIRVTNSSLKWALASVGWSKKVARQRAKKQNTDLRDFYLHNLSDFQSHHLVYVDESGCDKRIGFRRTGWSPVGTTPLQVSKFHRNQHCQILPTYAQDGVIFSQVFQGSTNTAVFVDFIKHLLKYCGKWPEPKSVLVIDNTSFHHSERIKEPYSNAGVKLVYLPPYSPNLNPIKELFSKLKAFIRQN</sequence>
<dbReference type="NCBIfam" id="NF033545">
    <property type="entry name" value="transpos_IS630"/>
    <property type="match status" value="1"/>
</dbReference>
<gene>
    <name evidence="2" type="ORF">PCAMFM013_S103g000005</name>
</gene>
<dbReference type="STRING" id="1429867.A0A0G4PXZ6"/>
<reference evidence="2 3" key="1">
    <citation type="journal article" date="2014" name="Nat. Commun.">
        <title>Multiple recent horizontal transfers of a large genomic region in cheese making fungi.</title>
        <authorList>
            <person name="Cheeseman K."/>
            <person name="Ropars J."/>
            <person name="Renault P."/>
            <person name="Dupont J."/>
            <person name="Gouzy J."/>
            <person name="Branca A."/>
            <person name="Abraham A.L."/>
            <person name="Ceppi M."/>
            <person name="Conseiller E."/>
            <person name="Debuchy R."/>
            <person name="Malagnac F."/>
            <person name="Goarin A."/>
            <person name="Silar P."/>
            <person name="Lacoste S."/>
            <person name="Sallet E."/>
            <person name="Bensimon A."/>
            <person name="Giraud T."/>
            <person name="Brygoo Y."/>
        </authorList>
    </citation>
    <scope>NUCLEOTIDE SEQUENCE [LARGE SCALE GENOMIC DNA]</scope>
    <source>
        <strain evidence="3">FM 013</strain>
    </source>
</reference>
<name>A0A0G4PXZ6_PENC3</name>
<dbReference type="InterPro" id="IPR012337">
    <property type="entry name" value="RNaseH-like_sf"/>
</dbReference>
<evidence type="ECO:0000259" key="1">
    <source>
        <dbReference type="Pfam" id="PF13358"/>
    </source>
</evidence>